<protein>
    <submittedName>
        <fullName evidence="4">Gliding motility-associated ABC transporter substrate-binding protein GldG</fullName>
    </submittedName>
</protein>
<keyword evidence="1" id="KW-0472">Membrane</keyword>
<dbReference type="NCBIfam" id="TIGR03521">
    <property type="entry name" value="GldG"/>
    <property type="match status" value="1"/>
</dbReference>
<dbReference type="RefSeq" id="WP_187656531.1">
    <property type="nucleotide sequence ID" value="NZ_JACSOD020000504.1"/>
</dbReference>
<feature type="transmembrane region" description="Helical" evidence="1">
    <location>
        <begin position="532"/>
        <end position="552"/>
    </location>
</feature>
<evidence type="ECO:0000313" key="5">
    <source>
        <dbReference type="Proteomes" id="UP000759529"/>
    </source>
</evidence>
<evidence type="ECO:0000256" key="1">
    <source>
        <dbReference type="SAM" id="Phobius"/>
    </source>
</evidence>
<dbReference type="InterPro" id="IPR019196">
    <property type="entry name" value="ABC_transp_unknown"/>
</dbReference>
<feature type="domain" description="DUF7088" evidence="3">
    <location>
        <begin position="36"/>
        <end position="143"/>
    </location>
</feature>
<comment type="caution">
    <text evidence="4">The sequence shown here is derived from an EMBL/GenBank/DDBJ whole genome shotgun (WGS) entry which is preliminary data.</text>
</comment>
<evidence type="ECO:0000313" key="4">
    <source>
        <dbReference type="EMBL" id="MBM6500500.1"/>
    </source>
</evidence>
<evidence type="ECO:0000259" key="2">
    <source>
        <dbReference type="Pfam" id="PF09822"/>
    </source>
</evidence>
<dbReference type="Pfam" id="PF23357">
    <property type="entry name" value="DUF7088"/>
    <property type="match status" value="1"/>
</dbReference>
<reference evidence="4 5" key="1">
    <citation type="submission" date="2021-02" db="EMBL/GenBank/DDBJ databases">
        <authorList>
            <person name="Jung H.S."/>
            <person name="Chun B.H."/>
            <person name="Jeon C.O."/>
        </authorList>
    </citation>
    <scope>NUCLEOTIDE SEQUENCE [LARGE SCALE GENOMIC DNA]</scope>
    <source>
        <strain evidence="4 5">LMG 25203</strain>
    </source>
</reference>
<dbReference type="InterPro" id="IPR029062">
    <property type="entry name" value="Class_I_gatase-like"/>
</dbReference>
<dbReference type="Pfam" id="PF09822">
    <property type="entry name" value="ABC_transp_aux"/>
    <property type="match status" value="1"/>
</dbReference>
<gene>
    <name evidence="4" type="primary">gldG</name>
    <name evidence="4" type="ORF">H9X54_014505</name>
</gene>
<name>A0ABS2D252_9FLAO</name>
<dbReference type="SUPFAM" id="SSF52317">
    <property type="entry name" value="Class I glutamine amidotransferase-like"/>
    <property type="match status" value="1"/>
</dbReference>
<keyword evidence="1" id="KW-0812">Transmembrane</keyword>
<organism evidence="4 5">
    <name type="scientific">Flavobacterium macrobrachii</name>
    <dbReference type="NCBI Taxonomy" id="591204"/>
    <lineage>
        <taxon>Bacteria</taxon>
        <taxon>Pseudomonadati</taxon>
        <taxon>Bacteroidota</taxon>
        <taxon>Flavobacteriia</taxon>
        <taxon>Flavobacteriales</taxon>
        <taxon>Flavobacteriaceae</taxon>
        <taxon>Flavobacterium</taxon>
    </lineage>
</organism>
<sequence length="559" mass="63320">MKTVQHNFKKIIVILAVLVGINIAGHFIFKRFDLTADKRYTLSETSLQIVDEITEPVYIDVFLEGNFPGEFKKLQTETQQLLEEFKAENPNVIFQFVNPLDEEANRDETIQSFLERGLTPVNVTVNEKGQQTQEVVFPWAIATCGDKSIKVPLLKNMMGASTAEKVISSVQHLEYAFANAINSVSKEKQKRVAVIKGNGELHDILIADFVKSVRDNYYIGTFTLDSVAKNPNESLKYLKKYDLAVIAKPTEVFTDAEKQVLDQFVINGGKTLWLMDHVSMEMDSLMQTGENLAFPRDLNLNDMFFKYGIRIRPDLIKDLMNTPIALATGQQGSATQYSQFPWFFSPAVYSESANPIVSNLDVIKFEFANPIEPLKNDINKTVLLTSSKYSKLIGTPSEINLNMVEERPEQKEFAGGGNYPVAVLLEGKFHSAFENRVLAFNDNTFKPVGKDNKMIVISDGDVIKNQLDKNFQPLELGYDKWTNNLYANKEFLMNCVNYLLDDNGLINIRSKEVNLPMLDKEKVVENYTTSQIITVGLPLVVLLVFGLVFTFLRKRKYSK</sequence>
<proteinExistence type="predicted"/>
<accession>A0ABS2D252</accession>
<keyword evidence="1" id="KW-1133">Transmembrane helix</keyword>
<feature type="transmembrane region" description="Helical" evidence="1">
    <location>
        <begin position="12"/>
        <end position="29"/>
    </location>
</feature>
<dbReference type="Proteomes" id="UP000759529">
    <property type="component" value="Unassembled WGS sequence"/>
</dbReference>
<dbReference type="EMBL" id="JACSOD020000504">
    <property type="protein sequence ID" value="MBM6500500.1"/>
    <property type="molecule type" value="Genomic_DNA"/>
</dbReference>
<evidence type="ECO:0000259" key="3">
    <source>
        <dbReference type="Pfam" id="PF23357"/>
    </source>
</evidence>
<dbReference type="InterPro" id="IPR019863">
    <property type="entry name" value="Motility-assoc_ABC-rel_GldG"/>
</dbReference>
<feature type="domain" description="ABC-type uncharacterised transport system" evidence="2">
    <location>
        <begin position="189"/>
        <end position="495"/>
    </location>
</feature>
<keyword evidence="5" id="KW-1185">Reference proteome</keyword>
<dbReference type="InterPro" id="IPR055396">
    <property type="entry name" value="DUF7088"/>
</dbReference>